<evidence type="ECO:0000259" key="9">
    <source>
        <dbReference type="PROSITE" id="PS50011"/>
    </source>
</evidence>
<feature type="domain" description="Protein kinase" evidence="9">
    <location>
        <begin position="142"/>
        <end position="472"/>
    </location>
</feature>
<protein>
    <recommendedName>
        <fullName evidence="1">non-specific serine/threonine protein kinase</fullName>
        <ecNumber evidence="1">2.7.11.1</ecNumber>
    </recommendedName>
</protein>
<dbReference type="PROSITE" id="PS00108">
    <property type="entry name" value="PROTEIN_KINASE_ST"/>
    <property type="match status" value="1"/>
</dbReference>
<keyword evidence="11" id="KW-1185">Reference proteome</keyword>
<sequence length="499" mass="56942">MANKEIVLGRVMQICPELQVLPKDWGIDITANAEKRILFRKASTRERTFDHPTLGGLPPPWILKIVQNEYDKSWAPVYHNRKSGQSTTKDPRYMANNLAHHSNSAPRGLEIAAQTFQNTGFDLNKMQRAEISKENLRHKFEIVYAIDKGDGSLGGMNGGVFVVRIKGLSSRVFVEKRFKPDSISFAIEEIQMLRRVCHSSLTFYNAAFITPDLRDASVYVEFCDRGSLEDMIKEFSKRGNAFPTPSVPEAFVWHVFTGLCDGLAYLQGGESFYRNPNAKERSDWVPILHRDVKPDNVLLRSRHTVGSAKYFYCVLSDFGLACEDRDDRDPNVNQWQRTGAKLGTKTYWAPELLYENIPAANARGAADAWSRYPEPHRHTRYSDLWALGACIYNLCTPDPSTEGLSHINLASKPRNLSFDRYFELADSRVRDLRIPDQYSPQLRKAVRIATTWNVLVRPSPVKMIAIIEHLMEESNFTQQGKHEPLPEWATKVRDYLSKA</sequence>
<keyword evidence="5" id="KW-0418">Kinase</keyword>
<dbReference type="PANTHER" id="PTHR43671:SF98">
    <property type="entry name" value="SERINE_THREONINE-PROTEIN KINASE NEK11"/>
    <property type="match status" value="1"/>
</dbReference>
<dbReference type="RefSeq" id="XP_024721905.1">
    <property type="nucleotide sequence ID" value="XM_024865682.1"/>
</dbReference>
<dbReference type="Pfam" id="PF00069">
    <property type="entry name" value="Pkinase"/>
    <property type="match status" value="1"/>
</dbReference>
<dbReference type="EC" id="2.7.11.1" evidence="1"/>
<dbReference type="AlphaFoldDB" id="A0A2T3B4Q6"/>
<comment type="catalytic activity">
    <reaction evidence="8">
        <text>L-seryl-[protein] + ATP = O-phospho-L-seryl-[protein] + ADP + H(+)</text>
        <dbReference type="Rhea" id="RHEA:17989"/>
        <dbReference type="Rhea" id="RHEA-COMP:9863"/>
        <dbReference type="Rhea" id="RHEA-COMP:11604"/>
        <dbReference type="ChEBI" id="CHEBI:15378"/>
        <dbReference type="ChEBI" id="CHEBI:29999"/>
        <dbReference type="ChEBI" id="CHEBI:30616"/>
        <dbReference type="ChEBI" id="CHEBI:83421"/>
        <dbReference type="ChEBI" id="CHEBI:456216"/>
        <dbReference type="EC" id="2.7.11.1"/>
    </reaction>
</comment>
<gene>
    <name evidence="10" type="ORF">M430DRAFT_27660</name>
</gene>
<evidence type="ECO:0000256" key="6">
    <source>
        <dbReference type="ARBA" id="ARBA00022840"/>
    </source>
</evidence>
<dbReference type="InterPro" id="IPR011009">
    <property type="entry name" value="Kinase-like_dom_sf"/>
</dbReference>
<evidence type="ECO:0000256" key="8">
    <source>
        <dbReference type="ARBA" id="ARBA00048679"/>
    </source>
</evidence>
<dbReference type="Gene3D" id="1.10.510.10">
    <property type="entry name" value="Transferase(Phosphotransferase) domain 1"/>
    <property type="match status" value="1"/>
</dbReference>
<keyword evidence="3" id="KW-0808">Transferase</keyword>
<dbReference type="SMART" id="SM00220">
    <property type="entry name" value="S_TKc"/>
    <property type="match status" value="1"/>
</dbReference>
<dbReference type="PANTHER" id="PTHR43671">
    <property type="entry name" value="SERINE/THREONINE-PROTEIN KINASE NEK"/>
    <property type="match status" value="1"/>
</dbReference>
<accession>A0A2T3B4Q6</accession>
<organism evidence="10 11">
    <name type="scientific">Amorphotheca resinae ATCC 22711</name>
    <dbReference type="NCBI Taxonomy" id="857342"/>
    <lineage>
        <taxon>Eukaryota</taxon>
        <taxon>Fungi</taxon>
        <taxon>Dikarya</taxon>
        <taxon>Ascomycota</taxon>
        <taxon>Pezizomycotina</taxon>
        <taxon>Leotiomycetes</taxon>
        <taxon>Helotiales</taxon>
        <taxon>Amorphothecaceae</taxon>
        <taxon>Amorphotheca</taxon>
    </lineage>
</organism>
<evidence type="ECO:0000313" key="10">
    <source>
        <dbReference type="EMBL" id="PSS20635.1"/>
    </source>
</evidence>
<dbReference type="GeneID" id="36573763"/>
<dbReference type="EMBL" id="KZ679010">
    <property type="protein sequence ID" value="PSS20635.1"/>
    <property type="molecule type" value="Genomic_DNA"/>
</dbReference>
<name>A0A2T3B4Q6_AMORE</name>
<keyword evidence="2" id="KW-0723">Serine/threonine-protein kinase</keyword>
<dbReference type="GO" id="GO:0004674">
    <property type="term" value="F:protein serine/threonine kinase activity"/>
    <property type="evidence" value="ECO:0007669"/>
    <property type="project" value="UniProtKB-KW"/>
</dbReference>
<proteinExistence type="predicted"/>
<dbReference type="GO" id="GO:0005524">
    <property type="term" value="F:ATP binding"/>
    <property type="evidence" value="ECO:0007669"/>
    <property type="project" value="UniProtKB-KW"/>
</dbReference>
<dbReference type="STRING" id="857342.A0A2T3B4Q6"/>
<dbReference type="GO" id="GO:0005634">
    <property type="term" value="C:nucleus"/>
    <property type="evidence" value="ECO:0007669"/>
    <property type="project" value="TreeGrafter"/>
</dbReference>
<dbReference type="InterPro" id="IPR050660">
    <property type="entry name" value="NEK_Ser/Thr_kinase"/>
</dbReference>
<dbReference type="OrthoDB" id="310217at2759"/>
<dbReference type="Proteomes" id="UP000241818">
    <property type="component" value="Unassembled WGS sequence"/>
</dbReference>
<dbReference type="SUPFAM" id="SSF56112">
    <property type="entry name" value="Protein kinase-like (PK-like)"/>
    <property type="match status" value="1"/>
</dbReference>
<evidence type="ECO:0000256" key="7">
    <source>
        <dbReference type="ARBA" id="ARBA00047899"/>
    </source>
</evidence>
<evidence type="ECO:0000256" key="2">
    <source>
        <dbReference type="ARBA" id="ARBA00022527"/>
    </source>
</evidence>
<dbReference type="InterPro" id="IPR000719">
    <property type="entry name" value="Prot_kinase_dom"/>
</dbReference>
<keyword evidence="6" id="KW-0067">ATP-binding</keyword>
<evidence type="ECO:0000256" key="3">
    <source>
        <dbReference type="ARBA" id="ARBA00022679"/>
    </source>
</evidence>
<evidence type="ECO:0000313" key="11">
    <source>
        <dbReference type="Proteomes" id="UP000241818"/>
    </source>
</evidence>
<keyword evidence="4" id="KW-0547">Nucleotide-binding</keyword>
<evidence type="ECO:0000256" key="5">
    <source>
        <dbReference type="ARBA" id="ARBA00022777"/>
    </source>
</evidence>
<evidence type="ECO:0000256" key="4">
    <source>
        <dbReference type="ARBA" id="ARBA00022741"/>
    </source>
</evidence>
<dbReference type="PROSITE" id="PS50011">
    <property type="entry name" value="PROTEIN_KINASE_DOM"/>
    <property type="match status" value="1"/>
</dbReference>
<evidence type="ECO:0000256" key="1">
    <source>
        <dbReference type="ARBA" id="ARBA00012513"/>
    </source>
</evidence>
<reference evidence="10 11" key="1">
    <citation type="journal article" date="2018" name="New Phytol.">
        <title>Comparative genomics and transcriptomics depict ericoid mycorrhizal fungi as versatile saprotrophs and plant mutualists.</title>
        <authorList>
            <person name="Martino E."/>
            <person name="Morin E."/>
            <person name="Grelet G.A."/>
            <person name="Kuo A."/>
            <person name="Kohler A."/>
            <person name="Daghino S."/>
            <person name="Barry K.W."/>
            <person name="Cichocki N."/>
            <person name="Clum A."/>
            <person name="Dockter R.B."/>
            <person name="Hainaut M."/>
            <person name="Kuo R.C."/>
            <person name="LaButti K."/>
            <person name="Lindahl B.D."/>
            <person name="Lindquist E.A."/>
            <person name="Lipzen A."/>
            <person name="Khouja H.R."/>
            <person name="Magnuson J."/>
            <person name="Murat C."/>
            <person name="Ohm R.A."/>
            <person name="Singer S.W."/>
            <person name="Spatafora J.W."/>
            <person name="Wang M."/>
            <person name="Veneault-Fourrey C."/>
            <person name="Henrissat B."/>
            <person name="Grigoriev I.V."/>
            <person name="Martin F.M."/>
            <person name="Perotto S."/>
        </authorList>
    </citation>
    <scope>NUCLEOTIDE SEQUENCE [LARGE SCALE GENOMIC DNA]</scope>
    <source>
        <strain evidence="10 11">ATCC 22711</strain>
    </source>
</reference>
<comment type="catalytic activity">
    <reaction evidence="7">
        <text>L-threonyl-[protein] + ATP = O-phospho-L-threonyl-[protein] + ADP + H(+)</text>
        <dbReference type="Rhea" id="RHEA:46608"/>
        <dbReference type="Rhea" id="RHEA-COMP:11060"/>
        <dbReference type="Rhea" id="RHEA-COMP:11605"/>
        <dbReference type="ChEBI" id="CHEBI:15378"/>
        <dbReference type="ChEBI" id="CHEBI:30013"/>
        <dbReference type="ChEBI" id="CHEBI:30616"/>
        <dbReference type="ChEBI" id="CHEBI:61977"/>
        <dbReference type="ChEBI" id="CHEBI:456216"/>
        <dbReference type="EC" id="2.7.11.1"/>
    </reaction>
</comment>
<dbReference type="InParanoid" id="A0A2T3B4Q6"/>
<dbReference type="InterPro" id="IPR008271">
    <property type="entry name" value="Ser/Thr_kinase_AS"/>
</dbReference>